<name>S4Y792_SORCE</name>
<reference evidence="2 3" key="1">
    <citation type="journal article" date="2013" name="Sci. Rep.">
        <title>Extraordinary expansion of a Sorangium cellulosum genome from an alkaline milieu.</title>
        <authorList>
            <person name="Han K."/>
            <person name="Li Z.F."/>
            <person name="Peng R."/>
            <person name="Zhu L.P."/>
            <person name="Zhou T."/>
            <person name="Wang L.G."/>
            <person name="Li S.G."/>
            <person name="Zhang X.B."/>
            <person name="Hu W."/>
            <person name="Wu Z.H."/>
            <person name="Qin N."/>
            <person name="Li Y.Z."/>
        </authorList>
    </citation>
    <scope>NUCLEOTIDE SEQUENCE [LARGE SCALE GENOMIC DNA]</scope>
    <source>
        <strain evidence="2 3">So0157-2</strain>
    </source>
</reference>
<dbReference type="HOGENOM" id="CLU_3317147_0_0_7"/>
<evidence type="ECO:0000256" key="1">
    <source>
        <dbReference type="SAM" id="MobiDB-lite"/>
    </source>
</evidence>
<dbReference type="AlphaFoldDB" id="S4Y792"/>
<gene>
    <name evidence="2" type="ORF">SCE1572_39650</name>
</gene>
<feature type="region of interest" description="Disordered" evidence="1">
    <location>
        <begin position="1"/>
        <end position="39"/>
    </location>
</feature>
<feature type="compositionally biased region" description="Basic and acidic residues" evidence="1">
    <location>
        <begin position="7"/>
        <end position="18"/>
    </location>
</feature>
<sequence length="39" mass="4692">MHRRSRREQQPLHPKADDVELDANEQGRDRILQRARPLC</sequence>
<protein>
    <submittedName>
        <fullName evidence="2">Uncharacterized protein</fullName>
    </submittedName>
</protein>
<organism evidence="2 3">
    <name type="scientific">Sorangium cellulosum So0157-2</name>
    <dbReference type="NCBI Taxonomy" id="1254432"/>
    <lineage>
        <taxon>Bacteria</taxon>
        <taxon>Pseudomonadati</taxon>
        <taxon>Myxococcota</taxon>
        <taxon>Polyangia</taxon>
        <taxon>Polyangiales</taxon>
        <taxon>Polyangiaceae</taxon>
        <taxon>Sorangium</taxon>
    </lineage>
</organism>
<dbReference type="EMBL" id="CP003969">
    <property type="protein sequence ID" value="AGP40085.1"/>
    <property type="molecule type" value="Genomic_DNA"/>
</dbReference>
<dbReference type="KEGG" id="scu:SCE1572_39650"/>
<accession>S4Y792</accession>
<evidence type="ECO:0000313" key="2">
    <source>
        <dbReference type="EMBL" id="AGP40085.1"/>
    </source>
</evidence>
<proteinExistence type="predicted"/>
<evidence type="ECO:0000313" key="3">
    <source>
        <dbReference type="Proteomes" id="UP000014803"/>
    </source>
</evidence>
<dbReference type="Proteomes" id="UP000014803">
    <property type="component" value="Chromosome"/>
</dbReference>